<feature type="compositionally biased region" description="Low complexity" evidence="1">
    <location>
        <begin position="19"/>
        <end position="28"/>
    </location>
</feature>
<evidence type="ECO:0000313" key="3">
    <source>
        <dbReference type="EMBL" id="ORY94663.1"/>
    </source>
</evidence>
<dbReference type="Proteomes" id="UP000242180">
    <property type="component" value="Unassembled WGS sequence"/>
</dbReference>
<comment type="caution">
    <text evidence="3">The sequence shown here is derived from an EMBL/GenBank/DDBJ whole genome shotgun (WGS) entry which is preliminary data.</text>
</comment>
<feature type="domain" description="SUZ" evidence="2">
    <location>
        <begin position="1"/>
        <end position="58"/>
    </location>
</feature>
<keyword evidence="4" id="KW-1185">Reference proteome</keyword>
<name>A0A1X2H7X3_SYNRA</name>
<feature type="region of interest" description="Disordered" evidence="1">
    <location>
        <begin position="1"/>
        <end position="44"/>
    </location>
</feature>
<evidence type="ECO:0000256" key="1">
    <source>
        <dbReference type="SAM" id="MobiDB-lite"/>
    </source>
</evidence>
<proteinExistence type="predicted"/>
<protein>
    <recommendedName>
        <fullName evidence="2">SUZ domain-containing protein</fullName>
    </recommendedName>
</protein>
<gene>
    <name evidence="3" type="ORF">BCR43DRAFT_494394</name>
</gene>
<dbReference type="Pfam" id="PF12752">
    <property type="entry name" value="SUZ"/>
    <property type="match status" value="1"/>
</dbReference>
<dbReference type="EMBL" id="MCGN01000007">
    <property type="protein sequence ID" value="ORY94663.1"/>
    <property type="molecule type" value="Genomic_DNA"/>
</dbReference>
<feature type="compositionally biased region" description="Basic and acidic residues" evidence="1">
    <location>
        <begin position="31"/>
        <end position="44"/>
    </location>
</feature>
<accession>A0A1X2H7X3</accession>
<dbReference type="AlphaFoldDB" id="A0A1X2H7X3"/>
<dbReference type="InterPro" id="IPR024771">
    <property type="entry name" value="SUZ"/>
</dbReference>
<sequence length="58" mass="6330">MRRTPEGGNGRGRGGRPGAGSRSGSSGSNADDERKIPTYEERKAAYEEARARIFKDME</sequence>
<evidence type="ECO:0000313" key="4">
    <source>
        <dbReference type="Proteomes" id="UP000242180"/>
    </source>
</evidence>
<evidence type="ECO:0000259" key="2">
    <source>
        <dbReference type="PROSITE" id="PS51673"/>
    </source>
</evidence>
<reference evidence="3 4" key="1">
    <citation type="submission" date="2016-07" db="EMBL/GenBank/DDBJ databases">
        <title>Pervasive Adenine N6-methylation of Active Genes in Fungi.</title>
        <authorList>
            <consortium name="DOE Joint Genome Institute"/>
            <person name="Mondo S.J."/>
            <person name="Dannebaum R.O."/>
            <person name="Kuo R.C."/>
            <person name="Labutti K."/>
            <person name="Haridas S."/>
            <person name="Kuo A."/>
            <person name="Salamov A."/>
            <person name="Ahrendt S.R."/>
            <person name="Lipzen A."/>
            <person name="Sullivan W."/>
            <person name="Andreopoulos W.B."/>
            <person name="Clum A."/>
            <person name="Lindquist E."/>
            <person name="Daum C."/>
            <person name="Ramamoorthy G.K."/>
            <person name="Gryganskyi A."/>
            <person name="Culley D."/>
            <person name="Magnuson J.K."/>
            <person name="James T.Y."/>
            <person name="O'Malley M.A."/>
            <person name="Stajich J.E."/>
            <person name="Spatafora J.W."/>
            <person name="Visel A."/>
            <person name="Grigoriev I.V."/>
        </authorList>
    </citation>
    <scope>NUCLEOTIDE SEQUENCE [LARGE SCALE GENOMIC DNA]</scope>
    <source>
        <strain evidence="3 4">NRRL 2496</strain>
    </source>
</reference>
<feature type="compositionally biased region" description="Gly residues" evidence="1">
    <location>
        <begin position="7"/>
        <end position="18"/>
    </location>
</feature>
<organism evidence="3 4">
    <name type="scientific">Syncephalastrum racemosum</name>
    <name type="common">Filamentous fungus</name>
    <dbReference type="NCBI Taxonomy" id="13706"/>
    <lineage>
        <taxon>Eukaryota</taxon>
        <taxon>Fungi</taxon>
        <taxon>Fungi incertae sedis</taxon>
        <taxon>Mucoromycota</taxon>
        <taxon>Mucoromycotina</taxon>
        <taxon>Mucoromycetes</taxon>
        <taxon>Mucorales</taxon>
        <taxon>Syncephalastraceae</taxon>
        <taxon>Syncephalastrum</taxon>
    </lineage>
</organism>
<dbReference type="PROSITE" id="PS51673">
    <property type="entry name" value="SUZ"/>
    <property type="match status" value="1"/>
</dbReference>
<dbReference type="InParanoid" id="A0A1X2H7X3"/>